<keyword evidence="2" id="KW-0472">Membrane</keyword>
<dbReference type="SUPFAM" id="SSF50370">
    <property type="entry name" value="Ricin B-like lectins"/>
    <property type="match status" value="1"/>
</dbReference>
<dbReference type="PROSITE" id="PS50231">
    <property type="entry name" value="RICIN_B_LECTIN"/>
    <property type="match status" value="1"/>
</dbReference>
<feature type="domain" description="Ricin B lectin" evidence="3">
    <location>
        <begin position="147"/>
        <end position="268"/>
    </location>
</feature>
<evidence type="ECO:0000256" key="2">
    <source>
        <dbReference type="SAM" id="Phobius"/>
    </source>
</evidence>
<protein>
    <submittedName>
        <fullName evidence="4">Ricin-type beta-trefoil lectin domain protein</fullName>
    </submittedName>
</protein>
<evidence type="ECO:0000256" key="1">
    <source>
        <dbReference type="SAM" id="MobiDB-lite"/>
    </source>
</evidence>
<feature type="region of interest" description="Disordered" evidence="1">
    <location>
        <begin position="108"/>
        <end position="135"/>
    </location>
</feature>
<evidence type="ECO:0000259" key="3">
    <source>
        <dbReference type="Pfam" id="PF00652"/>
    </source>
</evidence>
<feature type="compositionally biased region" description="Gly residues" evidence="1">
    <location>
        <begin position="126"/>
        <end position="135"/>
    </location>
</feature>
<keyword evidence="2" id="KW-0812">Transmembrane</keyword>
<feature type="region of interest" description="Disordered" evidence="1">
    <location>
        <begin position="1"/>
        <end position="69"/>
    </location>
</feature>
<accession>A0A5N8WHV6</accession>
<proteinExistence type="predicted"/>
<feature type="compositionally biased region" description="Low complexity" evidence="1">
    <location>
        <begin position="114"/>
        <end position="125"/>
    </location>
</feature>
<keyword evidence="5" id="KW-1185">Reference proteome</keyword>
<comment type="caution">
    <text evidence="4">The sequence shown here is derived from an EMBL/GenBank/DDBJ whole genome shotgun (WGS) entry which is preliminary data.</text>
</comment>
<dbReference type="InterPro" id="IPR000772">
    <property type="entry name" value="Ricin_B_lectin"/>
</dbReference>
<dbReference type="Gene3D" id="2.80.10.50">
    <property type="match status" value="1"/>
</dbReference>
<dbReference type="Proteomes" id="UP000326979">
    <property type="component" value="Unassembled WGS sequence"/>
</dbReference>
<feature type="compositionally biased region" description="Basic residues" evidence="1">
    <location>
        <begin position="48"/>
        <end position="57"/>
    </location>
</feature>
<keyword evidence="4" id="KW-0430">Lectin</keyword>
<feature type="non-terminal residue" evidence="4">
    <location>
        <position position="295"/>
    </location>
</feature>
<evidence type="ECO:0000313" key="5">
    <source>
        <dbReference type="Proteomes" id="UP000326979"/>
    </source>
</evidence>
<reference evidence="4 5" key="1">
    <citation type="submission" date="2019-07" db="EMBL/GenBank/DDBJ databases">
        <title>New species of Amycolatopsis and Streptomyces.</title>
        <authorList>
            <person name="Duangmal K."/>
            <person name="Teo W.F.A."/>
            <person name="Lipun K."/>
        </authorList>
    </citation>
    <scope>NUCLEOTIDE SEQUENCE [LARGE SCALE GENOMIC DNA]</scope>
    <source>
        <strain evidence="4 5">TISTR 2346</strain>
    </source>
</reference>
<name>A0A5N8WHV6_9ACTN</name>
<feature type="compositionally biased region" description="Polar residues" evidence="1">
    <location>
        <begin position="275"/>
        <end position="286"/>
    </location>
</feature>
<evidence type="ECO:0000313" key="4">
    <source>
        <dbReference type="EMBL" id="MPY47040.1"/>
    </source>
</evidence>
<dbReference type="Pfam" id="PF00652">
    <property type="entry name" value="Ricin_B_lectin"/>
    <property type="match status" value="1"/>
</dbReference>
<organism evidence="4 5">
    <name type="scientific">Streptomyces phyllanthi</name>
    <dbReference type="NCBI Taxonomy" id="1803180"/>
    <lineage>
        <taxon>Bacteria</taxon>
        <taxon>Bacillati</taxon>
        <taxon>Actinomycetota</taxon>
        <taxon>Actinomycetes</taxon>
        <taxon>Kitasatosporales</taxon>
        <taxon>Streptomycetaceae</taxon>
        <taxon>Streptomyces</taxon>
    </lineage>
</organism>
<feature type="region of interest" description="Disordered" evidence="1">
    <location>
        <begin position="275"/>
        <end position="295"/>
    </location>
</feature>
<gene>
    <name evidence="4" type="ORF">FNH04_46265</name>
</gene>
<dbReference type="AlphaFoldDB" id="A0A5N8WHV6"/>
<keyword evidence="2" id="KW-1133">Transmembrane helix</keyword>
<sequence>MSRGRSTRRWSGGTTPGGPRRRASRWPTGRGGGLPPYGRTGVTGPAGRPRHAARTGRPRGVLGSLRGEAPRTDGLRRLTRRRQVALAVLAVLVVSGCVLVPLALASASGTTPESNSPSGSASSGPGQSGGRQSGIGAGDFLSGPLEGRLRNAESGLCVGVDGTKVVAEVKAVLAICTSSVRQQWSYETGGLLRSLADIELCLYSRLGLPVRLGSCDAPALRGRVRYALTLDGALLPRGASGLALAPASAEEGADLLLEERTDDASQRWVIDSSVESLQTESVSRVTDASPRTPHP</sequence>
<dbReference type="GO" id="GO:0030246">
    <property type="term" value="F:carbohydrate binding"/>
    <property type="evidence" value="ECO:0007669"/>
    <property type="project" value="UniProtKB-KW"/>
</dbReference>
<feature type="transmembrane region" description="Helical" evidence="2">
    <location>
        <begin position="84"/>
        <end position="104"/>
    </location>
</feature>
<dbReference type="InterPro" id="IPR035992">
    <property type="entry name" value="Ricin_B-like_lectins"/>
</dbReference>
<dbReference type="EMBL" id="VJZE01000937">
    <property type="protein sequence ID" value="MPY47040.1"/>
    <property type="molecule type" value="Genomic_DNA"/>
</dbReference>